<evidence type="ECO:0000259" key="1">
    <source>
        <dbReference type="Pfam" id="PF20803"/>
    </source>
</evidence>
<evidence type="ECO:0000313" key="3">
    <source>
        <dbReference type="Proteomes" id="UP000178650"/>
    </source>
</evidence>
<dbReference type="PANTHER" id="PTHR30319:SF1">
    <property type="entry name" value="TRANSCRIPTIONAL REPRESSOR PAAX"/>
    <property type="match status" value="1"/>
</dbReference>
<dbReference type="InterPro" id="IPR048846">
    <property type="entry name" value="PaaX-like_central"/>
</dbReference>
<proteinExistence type="predicted"/>
<organism evidence="2 3">
    <name type="scientific">Candidatus Staskawiczbacteria bacterium RIFOXYB1_FULL_37_44</name>
    <dbReference type="NCBI Taxonomy" id="1802223"/>
    <lineage>
        <taxon>Bacteria</taxon>
        <taxon>Candidatus Staskawicziibacteriota</taxon>
    </lineage>
</organism>
<dbReference type="GO" id="GO:0006351">
    <property type="term" value="P:DNA-templated transcription"/>
    <property type="evidence" value="ECO:0007669"/>
    <property type="project" value="TreeGrafter"/>
</dbReference>
<dbReference type="STRING" id="1802223.A2358_00830"/>
<feature type="domain" description="Transcriptional repressor PaaX-like central Cas2-like" evidence="1">
    <location>
        <begin position="95"/>
        <end position="165"/>
    </location>
</feature>
<dbReference type="PANTHER" id="PTHR30319">
    <property type="entry name" value="PHENYLACETIC ACID REGULATOR-RELATED TRANSCRIPTIONAL REPRESSOR"/>
    <property type="match status" value="1"/>
</dbReference>
<dbReference type="Pfam" id="PF20803">
    <property type="entry name" value="PaaX_M"/>
    <property type="match status" value="1"/>
</dbReference>
<name>A0A1G2IU37_9BACT</name>
<comment type="caution">
    <text evidence="2">The sequence shown here is derived from an EMBL/GenBank/DDBJ whole genome shotgun (WGS) entry which is preliminary data.</text>
</comment>
<evidence type="ECO:0000313" key="2">
    <source>
        <dbReference type="EMBL" id="OGZ78295.1"/>
    </source>
</evidence>
<sequence>MEQSIKEKIMLLLSAGVALGFVYSPHQYRRVLHVTGKEWRRINKEELRKEIKSCYRSKLIKEKENADGTMTYVLTEKGKMRVLTYDFYKMKIEQKVWDGKWRAVIFDIPEKFRWGRDALRKKLKELGFCEFQKSVFVFPYDCKDEIDFIIEFFNIRKYVRYGVFDYVDNAVHLKEFFNLK</sequence>
<gene>
    <name evidence="2" type="ORF">A2358_00830</name>
</gene>
<dbReference type="AlphaFoldDB" id="A0A1G2IU37"/>
<dbReference type="Gene3D" id="3.30.70.2650">
    <property type="match status" value="1"/>
</dbReference>
<reference evidence="2 3" key="1">
    <citation type="journal article" date="2016" name="Nat. Commun.">
        <title>Thousands of microbial genomes shed light on interconnected biogeochemical processes in an aquifer system.</title>
        <authorList>
            <person name="Anantharaman K."/>
            <person name="Brown C.T."/>
            <person name="Hug L.A."/>
            <person name="Sharon I."/>
            <person name="Castelle C.J."/>
            <person name="Probst A.J."/>
            <person name="Thomas B.C."/>
            <person name="Singh A."/>
            <person name="Wilkins M.J."/>
            <person name="Karaoz U."/>
            <person name="Brodie E.L."/>
            <person name="Williams K.H."/>
            <person name="Hubbard S.S."/>
            <person name="Banfield J.F."/>
        </authorList>
    </citation>
    <scope>NUCLEOTIDE SEQUENCE [LARGE SCALE GENOMIC DNA]</scope>
</reference>
<dbReference type="SUPFAM" id="SSF143430">
    <property type="entry name" value="TTP0101/SSO1404-like"/>
    <property type="match status" value="1"/>
</dbReference>
<dbReference type="Proteomes" id="UP000178650">
    <property type="component" value="Unassembled WGS sequence"/>
</dbReference>
<protein>
    <recommendedName>
        <fullName evidence="1">Transcriptional repressor PaaX-like central Cas2-like domain-containing protein</fullName>
    </recommendedName>
</protein>
<dbReference type="EMBL" id="MHPJ01000024">
    <property type="protein sequence ID" value="OGZ78295.1"/>
    <property type="molecule type" value="Genomic_DNA"/>
</dbReference>
<accession>A0A1G2IU37</accession>